<keyword evidence="3" id="KW-0547">Nucleotide-binding</keyword>
<dbReference type="InterPro" id="IPR003593">
    <property type="entry name" value="AAA+_ATPase"/>
</dbReference>
<comment type="caution">
    <text evidence="11">The sequence shown here is derived from an EMBL/GenBank/DDBJ whole genome shotgun (WGS) entry which is preliminary data.</text>
</comment>
<organism evidence="11 12">
    <name type="scientific">Deinococcus rhizophilus</name>
    <dbReference type="NCBI Taxonomy" id="3049544"/>
    <lineage>
        <taxon>Bacteria</taxon>
        <taxon>Thermotogati</taxon>
        <taxon>Deinococcota</taxon>
        <taxon>Deinococci</taxon>
        <taxon>Deinococcales</taxon>
        <taxon>Deinococcaceae</taxon>
        <taxon>Deinococcus</taxon>
    </lineage>
</organism>
<feature type="transmembrane region" description="Helical" evidence="8">
    <location>
        <begin position="183"/>
        <end position="201"/>
    </location>
</feature>
<evidence type="ECO:0000256" key="4">
    <source>
        <dbReference type="ARBA" id="ARBA00022840"/>
    </source>
</evidence>
<dbReference type="RefSeq" id="WP_285522733.1">
    <property type="nucleotide sequence ID" value="NZ_JASNGB010000052.1"/>
</dbReference>
<dbReference type="InterPro" id="IPR003439">
    <property type="entry name" value="ABC_transporter-like_ATP-bd"/>
</dbReference>
<keyword evidence="2 8" id="KW-0812">Transmembrane</keyword>
<evidence type="ECO:0000256" key="1">
    <source>
        <dbReference type="ARBA" id="ARBA00004651"/>
    </source>
</evidence>
<feature type="transmembrane region" description="Helical" evidence="8">
    <location>
        <begin position="83"/>
        <end position="106"/>
    </location>
</feature>
<evidence type="ECO:0000256" key="2">
    <source>
        <dbReference type="ARBA" id="ARBA00022692"/>
    </source>
</evidence>
<feature type="domain" description="ABC transmembrane type-1" evidence="10">
    <location>
        <begin position="41"/>
        <end position="326"/>
    </location>
</feature>
<evidence type="ECO:0000256" key="7">
    <source>
        <dbReference type="SAM" id="MobiDB-lite"/>
    </source>
</evidence>
<dbReference type="InterPro" id="IPR011527">
    <property type="entry name" value="ABC1_TM_dom"/>
</dbReference>
<proteinExistence type="predicted"/>
<dbReference type="PANTHER" id="PTHR43394">
    <property type="entry name" value="ATP-DEPENDENT PERMEASE MDL1, MITOCHONDRIAL"/>
    <property type="match status" value="1"/>
</dbReference>
<name>A0ABT7JG41_9DEIO</name>
<dbReference type="EMBL" id="JASNGB010000052">
    <property type="protein sequence ID" value="MDL2344023.1"/>
    <property type="molecule type" value="Genomic_DNA"/>
</dbReference>
<feature type="transmembrane region" description="Helical" evidence="8">
    <location>
        <begin position="265"/>
        <end position="286"/>
    </location>
</feature>
<feature type="domain" description="ABC transporter" evidence="9">
    <location>
        <begin position="360"/>
        <end position="593"/>
    </location>
</feature>
<dbReference type="InterPro" id="IPR039421">
    <property type="entry name" value="Type_1_exporter"/>
</dbReference>
<keyword evidence="12" id="KW-1185">Reference proteome</keyword>
<dbReference type="SUPFAM" id="SSF52540">
    <property type="entry name" value="P-loop containing nucleoside triphosphate hydrolases"/>
    <property type="match status" value="1"/>
</dbReference>
<accession>A0ABT7JG41</accession>
<protein>
    <submittedName>
        <fullName evidence="11">ABC transporter transmembrane domain-containing protein</fullName>
    </submittedName>
</protein>
<reference evidence="11 12" key="1">
    <citation type="submission" date="2023-05" db="EMBL/GenBank/DDBJ databases">
        <authorList>
            <person name="Gao F."/>
        </authorList>
    </citation>
    <scope>NUCLEOTIDE SEQUENCE [LARGE SCALE GENOMIC DNA]</scope>
    <source>
        <strain evidence="11 12">MIMF12</strain>
    </source>
</reference>
<dbReference type="SUPFAM" id="SSF90123">
    <property type="entry name" value="ABC transporter transmembrane region"/>
    <property type="match status" value="1"/>
</dbReference>
<dbReference type="InterPro" id="IPR017871">
    <property type="entry name" value="ABC_transporter-like_CS"/>
</dbReference>
<dbReference type="PROSITE" id="PS00211">
    <property type="entry name" value="ABC_TRANSPORTER_1"/>
    <property type="match status" value="1"/>
</dbReference>
<dbReference type="SMART" id="SM00382">
    <property type="entry name" value="AAA"/>
    <property type="match status" value="1"/>
</dbReference>
<dbReference type="CDD" id="cd18576">
    <property type="entry name" value="ABC_6TM_bac_exporter_ABCB8_10_like"/>
    <property type="match status" value="1"/>
</dbReference>
<dbReference type="PROSITE" id="PS50929">
    <property type="entry name" value="ABC_TM1F"/>
    <property type="match status" value="1"/>
</dbReference>
<comment type="subcellular location">
    <subcellularLocation>
        <location evidence="1">Cell membrane</location>
        <topology evidence="1">Multi-pass membrane protein</topology>
    </subcellularLocation>
</comment>
<evidence type="ECO:0000313" key="12">
    <source>
        <dbReference type="Proteomes" id="UP001302059"/>
    </source>
</evidence>
<gene>
    <name evidence="11" type="ORF">QOL99_07645</name>
</gene>
<evidence type="ECO:0000259" key="10">
    <source>
        <dbReference type="PROSITE" id="PS50929"/>
    </source>
</evidence>
<sequence length="611" mass="65397">MLSRRRPASAPATPAPARPPRDPRQLRRVLAYARPYRTLLILGLIATLISSGLNLIFPLLFGRLIDASFLRVGSTDTGPLDRTVLALLGIFALSSLFGAAQSYLLAKVGAGVVADLRRHLFSHLMTLSPRFFAEHRTGELTSRLTADVGTVQAVTSTALAQAAALSFNIVGSTTLLVVTSPRLSLLTLAVIPLVIGTAIVIGRRIRVVSREVQDRVAEANASAEEAISGVRVVQSFTAEDTERGRYGQGVLASFLASLRRARLQALMGGVMSFLTFASLAVVLWYGGRLVMGGDLSPGGLVTFLIYALQVGATVAALSGLFSQFQEALGASGRIFELLDERSDLPEPARPLPLPRAQGRVSFEGVGFSYGDSAVLHDLSFDVPAGQVVALVGPSGAGKTTLVSLIPRFWDVTDGRLRVDGEDVRAYALADLRAQVGLVPQETLLFSGSIEENIRYGRPDADPHEVEAAARAANAHGFITALPQGYATVVGERGVRLSGGQRQRVAIARALLKDPRILILDEATSALDNESEALVQQALETLMRGRTTFVIAHRLSTVRNADRILVMEGGRIVQDGSHGELMAAGGLYRDLYELQFRREQEERAELVPGVGG</sequence>
<feature type="transmembrane region" description="Helical" evidence="8">
    <location>
        <begin position="39"/>
        <end position="62"/>
    </location>
</feature>
<evidence type="ECO:0000313" key="11">
    <source>
        <dbReference type="EMBL" id="MDL2344023.1"/>
    </source>
</evidence>
<feature type="region of interest" description="Disordered" evidence="7">
    <location>
        <begin position="1"/>
        <end position="22"/>
    </location>
</feature>
<keyword evidence="5 8" id="KW-1133">Transmembrane helix</keyword>
<dbReference type="Pfam" id="PF00664">
    <property type="entry name" value="ABC_membrane"/>
    <property type="match status" value="1"/>
</dbReference>
<dbReference type="Gene3D" id="1.20.1560.10">
    <property type="entry name" value="ABC transporter type 1, transmembrane domain"/>
    <property type="match status" value="1"/>
</dbReference>
<evidence type="ECO:0000256" key="8">
    <source>
        <dbReference type="SAM" id="Phobius"/>
    </source>
</evidence>
<evidence type="ECO:0000256" key="3">
    <source>
        <dbReference type="ARBA" id="ARBA00022741"/>
    </source>
</evidence>
<keyword evidence="4" id="KW-0067">ATP-binding</keyword>
<evidence type="ECO:0000256" key="6">
    <source>
        <dbReference type="ARBA" id="ARBA00023136"/>
    </source>
</evidence>
<evidence type="ECO:0000256" key="5">
    <source>
        <dbReference type="ARBA" id="ARBA00022989"/>
    </source>
</evidence>
<dbReference type="Pfam" id="PF00005">
    <property type="entry name" value="ABC_tran"/>
    <property type="match status" value="1"/>
</dbReference>
<dbReference type="PROSITE" id="PS50893">
    <property type="entry name" value="ABC_TRANSPORTER_2"/>
    <property type="match status" value="1"/>
</dbReference>
<evidence type="ECO:0000259" key="9">
    <source>
        <dbReference type="PROSITE" id="PS50893"/>
    </source>
</evidence>
<feature type="transmembrane region" description="Helical" evidence="8">
    <location>
        <begin position="298"/>
        <end position="321"/>
    </location>
</feature>
<dbReference type="PANTHER" id="PTHR43394:SF1">
    <property type="entry name" value="ATP-BINDING CASSETTE SUB-FAMILY B MEMBER 10, MITOCHONDRIAL"/>
    <property type="match status" value="1"/>
</dbReference>
<dbReference type="Proteomes" id="UP001302059">
    <property type="component" value="Unassembled WGS sequence"/>
</dbReference>
<keyword evidence="6 8" id="KW-0472">Membrane</keyword>
<dbReference type="InterPro" id="IPR027417">
    <property type="entry name" value="P-loop_NTPase"/>
</dbReference>
<dbReference type="InterPro" id="IPR036640">
    <property type="entry name" value="ABC1_TM_sf"/>
</dbReference>
<dbReference type="Gene3D" id="3.40.50.300">
    <property type="entry name" value="P-loop containing nucleotide triphosphate hydrolases"/>
    <property type="match status" value="1"/>
</dbReference>